<evidence type="ECO:0000256" key="8">
    <source>
        <dbReference type="ARBA" id="ARBA00023136"/>
    </source>
</evidence>
<feature type="region of interest" description="Disordered" evidence="9">
    <location>
        <begin position="914"/>
        <end position="1317"/>
    </location>
</feature>
<keyword evidence="7" id="KW-0677">Repeat</keyword>
<dbReference type="InterPro" id="IPR011993">
    <property type="entry name" value="PH-like_dom_sf"/>
</dbReference>
<dbReference type="Pfam" id="PF16000">
    <property type="entry name" value="CARMIL_C"/>
    <property type="match status" value="1"/>
</dbReference>
<dbReference type="InterPro" id="IPR001611">
    <property type="entry name" value="Leu-rich_rpt"/>
</dbReference>
<keyword evidence="5" id="KW-0963">Cytoplasm</keyword>
<dbReference type="InterPro" id="IPR041245">
    <property type="entry name" value="CARMIL_PH"/>
</dbReference>
<reference evidence="12 13" key="1">
    <citation type="submission" date="2024-02" db="EMBL/GenBank/DDBJ databases">
        <authorList>
            <person name="Daric V."/>
            <person name="Darras S."/>
        </authorList>
    </citation>
    <scope>NUCLEOTIDE SEQUENCE [LARGE SCALE GENOMIC DNA]</scope>
</reference>
<name>A0ABP0FS33_CLALP</name>
<dbReference type="InterPro" id="IPR051279">
    <property type="entry name" value="PP1-Reg/Actin-Interact_Protein"/>
</dbReference>
<dbReference type="SMART" id="SM00368">
    <property type="entry name" value="LRR_RI"/>
    <property type="match status" value="6"/>
</dbReference>
<gene>
    <name evidence="12" type="ORF">CVLEPA_LOCUS13105</name>
</gene>
<evidence type="ECO:0000313" key="12">
    <source>
        <dbReference type="EMBL" id="CAK8682442.1"/>
    </source>
</evidence>
<evidence type="ECO:0000259" key="10">
    <source>
        <dbReference type="Pfam" id="PF16000"/>
    </source>
</evidence>
<sequence length="1317" mass="145455">MVKLDQFKSNLPIDLSEGIRDTIGRKNVVTLKKMIKLEKPQGNRSDPKVLVLTPYRSQILGVKAPFKMEADFHFLDIKSMDSPSPERLVISTHNGKIYFMLMIGTDDADHIIGRVTLSLRTIFPNVALSRILKASLEPLSRQKVIQTMLNQADQVEPGPCGNFSDMYRCVCDYLSCPVHEDVEWDVDTIYLSQNCHEINFKDFDLPETKDIIPVLACMIYNRWFEGLVIRNTKLSTDVVEYVLKVARSSHNLKELTLEGVGVKGDFAIQLANYLVKNKESCLEILDLSNNPLEDKGLIHLSGSLPVVKKGSLRKLNISRTGLSAKGVNGLCQSLRSSQNIMRSLTHLNLSGNCIRGDEAEGLYNFLASENHITDLDLSATEGAVEVYVSALAKGCTTHLENVSLSKNHFHSKKNKENLQPSSFQEFFRDTSALKMIDFSSMKFPPEALRHVMDGLLSNSTTGLAVALNLSSCELKLSGCQVLQSAVASSCNIVKLDLTDNSLDMEIPTLLEWIQRNKSLKELLIGKNFFNIKPKHMKQVMESIVELVQEEESCLECLSLAESKIRDHVTTFLGCLGSNTSLTSLDISGNFMGDAGSRVLGKALQINSKLRILKLDRNNLSAAGFHEIANSLEKNFTLRYMPYPVNDAVAAMKGHPERTQNALARIQDLLLRNANSNHAINDQQFRVQSVMTNTAHQVLDKVAEKVDDLVNALDILEADSAGSVSVIEAKELVKDAKNSKLLLSDIYGLGMAKSSGEQSQLQSKINEMATSMDDMVNQHVMATVEAMNRNTESQCPHIYEEIKDELASTIEDKCQLAPDYIRDHVISSSGTEIVNKVSELNLAIATIISDKVNDTLLAALSHCNVTLTEQLNKHKNQRELGASLAAPGVAESPPIDEGVIDVDSRPDSVAIVVEKPPRDGDLLPNMRKERAASVAKRRQRPSAIPSPDVTEKKSSRLGELPPSPAFPVEEKMKEEEEIKETRKEEAPKITKENKKEKKLLMETGSSDLTGGIAQLPEPKDEKTLEHVTKSRPKGPPRRTRRAPTRGKRVEKKSEDVDDFFTNNVSNTDFTSTPTIEEEAEIKEKEKREEKKNPKTGPGMPLITPDMLKSKKKPDERKQEEDQEEEEAAPKEEEEAKSPMKKPKGAMVMPGMGFGGNLLAEMKLKKLGKKSESDDGKAEDPKAGGISPFGPSMLRKTPDSSPRHESPNENNSNNSGTSPSKPSLFSRLKGKSGHDKKEGEKAEAKGKALMPPSKHGSAKGKPPPLPTKPKPSLLKSGHETNTRPMSEFLEADHAASSLVRTRAASWGKTSHTNQSEKGN</sequence>
<keyword evidence="8" id="KW-0472">Membrane</keyword>
<comment type="caution">
    <text evidence="12">The sequence shown here is derived from an EMBL/GenBank/DDBJ whole genome shotgun (WGS) entry which is preliminary data.</text>
</comment>
<keyword evidence="4" id="KW-1003">Cell membrane</keyword>
<evidence type="ECO:0000256" key="4">
    <source>
        <dbReference type="ARBA" id="ARBA00022475"/>
    </source>
</evidence>
<keyword evidence="6" id="KW-0433">Leucine-rich repeat</keyword>
<feature type="compositionally biased region" description="Basic and acidic residues" evidence="9">
    <location>
        <begin position="914"/>
        <end position="930"/>
    </location>
</feature>
<evidence type="ECO:0000256" key="7">
    <source>
        <dbReference type="ARBA" id="ARBA00022737"/>
    </source>
</evidence>
<feature type="compositionally biased region" description="Basic and acidic residues" evidence="9">
    <location>
        <begin position="1230"/>
        <end position="1244"/>
    </location>
</feature>
<feature type="compositionally biased region" description="Low complexity" evidence="9">
    <location>
        <begin position="1206"/>
        <end position="1221"/>
    </location>
</feature>
<dbReference type="Gene3D" id="3.80.10.10">
    <property type="entry name" value="Ribonuclease Inhibitor"/>
    <property type="match status" value="1"/>
</dbReference>
<dbReference type="InterPro" id="IPR032675">
    <property type="entry name" value="LRR_dom_sf"/>
</dbReference>
<feature type="compositionally biased region" description="Polar residues" evidence="9">
    <location>
        <begin position="1059"/>
        <end position="1073"/>
    </location>
</feature>
<dbReference type="Gene3D" id="6.10.140.1850">
    <property type="match status" value="1"/>
</dbReference>
<evidence type="ECO:0000256" key="9">
    <source>
        <dbReference type="SAM" id="MobiDB-lite"/>
    </source>
</evidence>
<dbReference type="PROSITE" id="PS51450">
    <property type="entry name" value="LRR"/>
    <property type="match status" value="1"/>
</dbReference>
<feature type="compositionally biased region" description="Basic and acidic residues" evidence="9">
    <location>
        <begin position="1194"/>
        <end position="1205"/>
    </location>
</feature>
<dbReference type="Pfam" id="PF13516">
    <property type="entry name" value="LRR_6"/>
    <property type="match status" value="3"/>
</dbReference>
<feature type="domain" description="CARMIL pleckstrin homology" evidence="11">
    <location>
        <begin position="29"/>
        <end position="124"/>
    </location>
</feature>
<evidence type="ECO:0000256" key="6">
    <source>
        <dbReference type="ARBA" id="ARBA00022614"/>
    </source>
</evidence>
<feature type="compositionally biased region" description="Polar residues" evidence="9">
    <location>
        <begin position="1305"/>
        <end position="1317"/>
    </location>
</feature>
<feature type="compositionally biased region" description="Basic and acidic residues" evidence="9">
    <location>
        <begin position="1167"/>
        <end position="1180"/>
    </location>
</feature>
<feature type="compositionally biased region" description="Basic and acidic residues" evidence="9">
    <location>
        <begin position="967"/>
        <end position="999"/>
    </location>
</feature>
<comment type="similarity">
    <text evidence="3">Belongs to the CARMIL family.</text>
</comment>
<evidence type="ECO:0000256" key="2">
    <source>
        <dbReference type="ARBA" id="ARBA00004496"/>
    </source>
</evidence>
<dbReference type="EMBL" id="CAWYQH010000090">
    <property type="protein sequence ID" value="CAK8682442.1"/>
    <property type="molecule type" value="Genomic_DNA"/>
</dbReference>
<dbReference type="PANTHER" id="PTHR24112:SF66">
    <property type="entry name" value="LEUCINE-RICH REPEAT, ISOFORM F"/>
    <property type="match status" value="1"/>
</dbReference>
<evidence type="ECO:0000256" key="5">
    <source>
        <dbReference type="ARBA" id="ARBA00022490"/>
    </source>
</evidence>
<dbReference type="Proteomes" id="UP001642483">
    <property type="component" value="Unassembled WGS sequence"/>
</dbReference>
<accession>A0ABP0FS33</accession>
<comment type="subcellular location">
    <subcellularLocation>
        <location evidence="1">Cell membrane</location>
    </subcellularLocation>
    <subcellularLocation>
        <location evidence="2">Cytoplasm</location>
    </subcellularLocation>
</comment>
<organism evidence="12 13">
    <name type="scientific">Clavelina lepadiformis</name>
    <name type="common">Light-bulb sea squirt</name>
    <name type="synonym">Ascidia lepadiformis</name>
    <dbReference type="NCBI Taxonomy" id="159417"/>
    <lineage>
        <taxon>Eukaryota</taxon>
        <taxon>Metazoa</taxon>
        <taxon>Chordata</taxon>
        <taxon>Tunicata</taxon>
        <taxon>Ascidiacea</taxon>
        <taxon>Aplousobranchia</taxon>
        <taxon>Clavelinidae</taxon>
        <taxon>Clavelina</taxon>
    </lineage>
</organism>
<feature type="compositionally biased region" description="Basic residues" evidence="9">
    <location>
        <begin position="1028"/>
        <end position="1049"/>
    </location>
</feature>
<keyword evidence="13" id="KW-1185">Reference proteome</keyword>
<dbReference type="Pfam" id="PF17888">
    <property type="entry name" value="Carm_PH"/>
    <property type="match status" value="1"/>
</dbReference>
<dbReference type="InterPro" id="IPR031943">
    <property type="entry name" value="CARMIL_C"/>
</dbReference>
<dbReference type="SUPFAM" id="SSF52047">
    <property type="entry name" value="RNI-like"/>
    <property type="match status" value="1"/>
</dbReference>
<feature type="compositionally biased region" description="Basic and acidic residues" evidence="9">
    <location>
        <begin position="1126"/>
        <end position="1136"/>
    </location>
</feature>
<proteinExistence type="inferred from homology"/>
<evidence type="ECO:0000256" key="1">
    <source>
        <dbReference type="ARBA" id="ARBA00004236"/>
    </source>
</evidence>
<evidence type="ECO:0000256" key="3">
    <source>
        <dbReference type="ARBA" id="ARBA00007298"/>
    </source>
</evidence>
<evidence type="ECO:0000259" key="11">
    <source>
        <dbReference type="Pfam" id="PF17888"/>
    </source>
</evidence>
<feature type="compositionally biased region" description="Basic and acidic residues" evidence="9">
    <location>
        <begin position="1016"/>
        <end position="1027"/>
    </location>
</feature>
<dbReference type="PANTHER" id="PTHR24112">
    <property type="entry name" value="LEUCINE-RICH REPEAT, ISOFORM F-RELATED"/>
    <property type="match status" value="1"/>
</dbReference>
<feature type="compositionally biased region" description="Basic and acidic residues" evidence="9">
    <location>
        <begin position="1080"/>
        <end position="1091"/>
    </location>
</feature>
<evidence type="ECO:0000313" key="13">
    <source>
        <dbReference type="Proteomes" id="UP001642483"/>
    </source>
</evidence>
<protein>
    <submittedName>
        <fullName evidence="12">Uncharacterized protein</fullName>
    </submittedName>
</protein>
<dbReference type="Gene3D" id="2.30.29.30">
    <property type="entry name" value="Pleckstrin-homology domain (PH domain)/Phosphotyrosine-binding domain (PTB)"/>
    <property type="match status" value="1"/>
</dbReference>
<feature type="domain" description="CARMIL C-terminal" evidence="10">
    <location>
        <begin position="790"/>
        <end position="1092"/>
    </location>
</feature>